<protein>
    <submittedName>
        <fullName evidence="2">Uncharacterized protein</fullName>
    </submittedName>
</protein>
<organism evidence="2 3">
    <name type="scientific">Puccinia graminis f. sp. tritici</name>
    <dbReference type="NCBI Taxonomy" id="56615"/>
    <lineage>
        <taxon>Eukaryota</taxon>
        <taxon>Fungi</taxon>
        <taxon>Dikarya</taxon>
        <taxon>Basidiomycota</taxon>
        <taxon>Pucciniomycotina</taxon>
        <taxon>Pucciniomycetes</taxon>
        <taxon>Pucciniales</taxon>
        <taxon>Pucciniaceae</taxon>
        <taxon>Puccinia</taxon>
    </lineage>
</organism>
<dbReference type="EMBL" id="VSWC01000197">
    <property type="protein sequence ID" value="KAA1065094.1"/>
    <property type="molecule type" value="Genomic_DNA"/>
</dbReference>
<feature type="region of interest" description="Disordered" evidence="1">
    <location>
        <begin position="146"/>
        <end position="167"/>
    </location>
</feature>
<evidence type="ECO:0000313" key="2">
    <source>
        <dbReference type="EMBL" id="KAA1065094.1"/>
    </source>
</evidence>
<comment type="caution">
    <text evidence="2">The sequence shown here is derived from an EMBL/GenBank/DDBJ whole genome shotgun (WGS) entry which is preliminary data.</text>
</comment>
<gene>
    <name evidence="2" type="ORF">PGT21_024847</name>
</gene>
<name>A0A5B0LNK2_PUCGR</name>
<feature type="compositionally biased region" description="Polar residues" evidence="1">
    <location>
        <begin position="146"/>
        <end position="157"/>
    </location>
</feature>
<accession>A0A5B0LNK2</accession>
<dbReference type="AlphaFoldDB" id="A0A5B0LNK2"/>
<reference evidence="2 3" key="1">
    <citation type="submission" date="2019-05" db="EMBL/GenBank/DDBJ databases">
        <title>Emergence of the Ug99 lineage of the wheat stem rust pathogen through somatic hybridization.</title>
        <authorList>
            <person name="Li F."/>
            <person name="Upadhyaya N.M."/>
            <person name="Sperschneider J."/>
            <person name="Matny O."/>
            <person name="Nguyen-Phuc H."/>
            <person name="Mago R."/>
            <person name="Raley C."/>
            <person name="Miller M.E."/>
            <person name="Silverstein K.A.T."/>
            <person name="Henningsen E."/>
            <person name="Hirsch C.D."/>
            <person name="Visser B."/>
            <person name="Pretorius Z.A."/>
            <person name="Steffenson B.J."/>
            <person name="Schwessinger B."/>
            <person name="Dodds P.N."/>
            <person name="Figueroa M."/>
        </authorList>
    </citation>
    <scope>NUCLEOTIDE SEQUENCE [LARGE SCALE GENOMIC DNA]</scope>
    <source>
        <strain evidence="2">21-0</strain>
    </source>
</reference>
<keyword evidence="3" id="KW-1185">Reference proteome</keyword>
<evidence type="ECO:0000256" key="1">
    <source>
        <dbReference type="SAM" id="MobiDB-lite"/>
    </source>
</evidence>
<feature type="region of interest" description="Disordered" evidence="1">
    <location>
        <begin position="21"/>
        <end position="59"/>
    </location>
</feature>
<feature type="compositionally biased region" description="Basic and acidic residues" evidence="1">
    <location>
        <begin position="30"/>
        <end position="50"/>
    </location>
</feature>
<sequence length="250" mass="28030">MTSVVPRLTVSCPDGVCLDPALPLASSPQRESHRPSDLKLSPSEDRKTPDPFEDNDDSFYSLKIPSPTYQIMFTPRFLMTCSDSEDDYSDGLSEYSADILIFTQSRRPPWTSAAEHIKPVVNRLIDEERRQHDLVRLAWRPALPATPTTSAQSLSASSHHDSGTDALETQSTSSCVACLSRHESPPINFDESGPRIRRTQSLPNNLRRSTHSTKNLPSCNNTWSNTSNIYQEKDKEDEIKRWASDIALTP</sequence>
<dbReference type="Proteomes" id="UP000324748">
    <property type="component" value="Unassembled WGS sequence"/>
</dbReference>
<evidence type="ECO:0000313" key="3">
    <source>
        <dbReference type="Proteomes" id="UP000324748"/>
    </source>
</evidence>
<dbReference type="OrthoDB" id="2495605at2759"/>
<proteinExistence type="predicted"/>